<dbReference type="EMBL" id="PZJX01000029">
    <property type="protein sequence ID" value="PTE09312.1"/>
    <property type="molecule type" value="Genomic_DNA"/>
</dbReference>
<sequence>MAEDEHRDRHRQRVLKGATILTGVTNSEVTCTVRNMHAGGAELKVSPHARVPDQFLLYVPHDGIAYKAVVRWRREDRIGVMFTGTEPKPHWHYG</sequence>
<evidence type="ECO:0000313" key="3">
    <source>
        <dbReference type="Proteomes" id="UP000240259"/>
    </source>
</evidence>
<reference evidence="2 3" key="1">
    <citation type="submission" date="2018-03" db="EMBL/GenBank/DDBJ databases">
        <title>Genome sequence of the symbiotic type strain Mesorhizobium helmanticense CSLC115NT isolated from Lotus corniculatus nodules.</title>
        <authorList>
            <person name="Sannazzaro A.I."/>
            <person name="Torres Tejerizo G.A."/>
            <person name="Dip D."/>
            <person name="Caballero M."/>
            <person name="Pistorio M."/>
            <person name="Estrella M.J."/>
        </authorList>
    </citation>
    <scope>NUCLEOTIDE SEQUENCE [LARGE SCALE GENOMIC DNA]</scope>
    <source>
        <strain evidence="2 3">CSLC115N</strain>
    </source>
</reference>
<dbReference type="Proteomes" id="UP000240259">
    <property type="component" value="Unassembled WGS sequence"/>
</dbReference>
<accession>A0A2T4IUI1</accession>
<dbReference type="Pfam" id="PF07238">
    <property type="entry name" value="PilZ"/>
    <property type="match status" value="1"/>
</dbReference>
<name>A0A2T4IUI1_9HYPH</name>
<keyword evidence="3" id="KW-1185">Reference proteome</keyword>
<dbReference type="RefSeq" id="WP_107650378.1">
    <property type="nucleotide sequence ID" value="NZ_PZJX01000029.1"/>
</dbReference>
<comment type="caution">
    <text evidence="2">The sequence shown here is derived from an EMBL/GenBank/DDBJ whole genome shotgun (WGS) entry which is preliminary data.</text>
</comment>
<dbReference type="AlphaFoldDB" id="A0A2T4IUI1"/>
<feature type="domain" description="PilZ" evidence="1">
    <location>
        <begin position="9"/>
        <end position="86"/>
    </location>
</feature>
<protein>
    <submittedName>
        <fullName evidence="2">PilZ domain-containing protein</fullName>
    </submittedName>
</protein>
<gene>
    <name evidence="2" type="ORF">C9427_17545</name>
</gene>
<proteinExistence type="predicted"/>
<dbReference type="InterPro" id="IPR009875">
    <property type="entry name" value="PilZ_domain"/>
</dbReference>
<organism evidence="2 3">
    <name type="scientific">Mesorhizobium helmanticense</name>
    <dbReference type="NCBI Taxonomy" id="1776423"/>
    <lineage>
        <taxon>Bacteria</taxon>
        <taxon>Pseudomonadati</taxon>
        <taxon>Pseudomonadota</taxon>
        <taxon>Alphaproteobacteria</taxon>
        <taxon>Hyphomicrobiales</taxon>
        <taxon>Phyllobacteriaceae</taxon>
        <taxon>Mesorhizobium</taxon>
    </lineage>
</organism>
<dbReference type="SUPFAM" id="SSF141371">
    <property type="entry name" value="PilZ domain-like"/>
    <property type="match status" value="1"/>
</dbReference>
<evidence type="ECO:0000259" key="1">
    <source>
        <dbReference type="Pfam" id="PF07238"/>
    </source>
</evidence>
<evidence type="ECO:0000313" key="2">
    <source>
        <dbReference type="EMBL" id="PTE09312.1"/>
    </source>
</evidence>
<dbReference type="GO" id="GO:0035438">
    <property type="term" value="F:cyclic-di-GMP binding"/>
    <property type="evidence" value="ECO:0007669"/>
    <property type="project" value="InterPro"/>
</dbReference>
<dbReference type="OrthoDB" id="7210926at2"/>